<evidence type="ECO:0000313" key="2">
    <source>
        <dbReference type="Proteomes" id="UP001152622"/>
    </source>
</evidence>
<proteinExistence type="predicted"/>
<dbReference type="AlphaFoldDB" id="A0A9Q1J4U0"/>
<reference evidence="1" key="1">
    <citation type="journal article" date="2023" name="Science">
        <title>Genome structures resolve the early diversification of teleost fishes.</title>
        <authorList>
            <person name="Parey E."/>
            <person name="Louis A."/>
            <person name="Montfort J."/>
            <person name="Bouchez O."/>
            <person name="Roques C."/>
            <person name="Iampietro C."/>
            <person name="Lluch J."/>
            <person name="Castinel A."/>
            <person name="Donnadieu C."/>
            <person name="Desvignes T."/>
            <person name="Floi Bucao C."/>
            <person name="Jouanno E."/>
            <person name="Wen M."/>
            <person name="Mejri S."/>
            <person name="Dirks R."/>
            <person name="Jansen H."/>
            <person name="Henkel C."/>
            <person name="Chen W.J."/>
            <person name="Zahm M."/>
            <person name="Cabau C."/>
            <person name="Klopp C."/>
            <person name="Thompson A.W."/>
            <person name="Robinson-Rechavi M."/>
            <person name="Braasch I."/>
            <person name="Lecointre G."/>
            <person name="Bobe J."/>
            <person name="Postlethwait J.H."/>
            <person name="Berthelot C."/>
            <person name="Roest Crollius H."/>
            <person name="Guiguen Y."/>
        </authorList>
    </citation>
    <scope>NUCLEOTIDE SEQUENCE</scope>
    <source>
        <strain evidence="1">WJC10195</strain>
    </source>
</reference>
<dbReference type="Proteomes" id="UP001152622">
    <property type="component" value="Chromosome 4"/>
</dbReference>
<sequence length="126" mass="13506">MGNRVHAPPPLFDRECTPAPEIGGIGCQFLLPPAALCPPSSQSRVPRRDLRGEGKTVIIVICALTGDIVSYPGAALCSCRVRDRNTVSQVSEIQALASLCRRGLIRKHGVGVCLVRGEARARARCF</sequence>
<comment type="caution">
    <text evidence="1">The sequence shown here is derived from an EMBL/GenBank/DDBJ whole genome shotgun (WGS) entry which is preliminary data.</text>
</comment>
<name>A0A9Q1J4U0_SYNKA</name>
<dbReference type="EMBL" id="JAINUF010000004">
    <property type="protein sequence ID" value="KAJ8365853.1"/>
    <property type="molecule type" value="Genomic_DNA"/>
</dbReference>
<evidence type="ECO:0000313" key="1">
    <source>
        <dbReference type="EMBL" id="KAJ8365853.1"/>
    </source>
</evidence>
<organism evidence="1 2">
    <name type="scientific">Synaphobranchus kaupii</name>
    <name type="common">Kaup's arrowtooth eel</name>
    <dbReference type="NCBI Taxonomy" id="118154"/>
    <lineage>
        <taxon>Eukaryota</taxon>
        <taxon>Metazoa</taxon>
        <taxon>Chordata</taxon>
        <taxon>Craniata</taxon>
        <taxon>Vertebrata</taxon>
        <taxon>Euteleostomi</taxon>
        <taxon>Actinopterygii</taxon>
        <taxon>Neopterygii</taxon>
        <taxon>Teleostei</taxon>
        <taxon>Anguilliformes</taxon>
        <taxon>Synaphobranchidae</taxon>
        <taxon>Synaphobranchus</taxon>
    </lineage>
</organism>
<protein>
    <submittedName>
        <fullName evidence="1">Uncharacterized protein</fullName>
    </submittedName>
</protein>
<keyword evidence="2" id="KW-1185">Reference proteome</keyword>
<accession>A0A9Q1J4U0</accession>
<gene>
    <name evidence="1" type="ORF">SKAU_G00146840</name>
</gene>